<feature type="chain" id="PRO_5024292889" evidence="4">
    <location>
        <begin position="27"/>
        <end position="939"/>
    </location>
</feature>
<gene>
    <name evidence="6" type="ORF">BC792_13321</name>
</gene>
<proteinExistence type="predicted"/>
<evidence type="ECO:0000259" key="5">
    <source>
        <dbReference type="Pfam" id="PF19413"/>
    </source>
</evidence>
<protein>
    <submittedName>
        <fullName evidence="6">Tetratricopeptide repeat protein</fullName>
    </submittedName>
</protein>
<keyword evidence="2 3" id="KW-0802">TPR repeat</keyword>
<keyword evidence="4" id="KW-0732">Signal</keyword>
<dbReference type="PROSITE" id="PS50005">
    <property type="entry name" value="TPR"/>
    <property type="match status" value="2"/>
</dbReference>
<dbReference type="RefSeq" id="WP_148910302.1">
    <property type="nucleotide sequence ID" value="NZ_VNHX01000033.1"/>
</dbReference>
<reference evidence="6 7" key="1">
    <citation type="submission" date="2019-07" db="EMBL/GenBank/DDBJ databases">
        <title>Genomic Encyclopedia of Archaeal and Bacterial Type Strains, Phase II (KMG-II): from individual species to whole genera.</title>
        <authorList>
            <person name="Goeker M."/>
        </authorList>
    </citation>
    <scope>NUCLEOTIDE SEQUENCE [LARGE SCALE GENOMIC DNA]</scope>
    <source>
        <strain evidence="6 7">DSM 18850</strain>
    </source>
</reference>
<dbReference type="OrthoDB" id="691989at2"/>
<dbReference type="InterPro" id="IPR011990">
    <property type="entry name" value="TPR-like_helical_dom_sf"/>
</dbReference>
<dbReference type="PANTHER" id="PTHR44943:SF8">
    <property type="entry name" value="TPR REPEAT-CONTAINING PROTEIN MJ0263"/>
    <property type="match status" value="1"/>
</dbReference>
<dbReference type="Proteomes" id="UP000325105">
    <property type="component" value="Unassembled WGS sequence"/>
</dbReference>
<evidence type="ECO:0000256" key="4">
    <source>
        <dbReference type="SAM" id="SignalP"/>
    </source>
</evidence>
<dbReference type="Pfam" id="PF14559">
    <property type="entry name" value="TPR_19"/>
    <property type="match status" value="1"/>
</dbReference>
<dbReference type="InterPro" id="IPR019734">
    <property type="entry name" value="TPR_rpt"/>
</dbReference>
<feature type="signal peptide" evidence="4">
    <location>
        <begin position="1"/>
        <end position="26"/>
    </location>
</feature>
<organism evidence="6 7">
    <name type="scientific">Sphingobacterium allocomposti</name>
    <dbReference type="NCBI Taxonomy" id="415956"/>
    <lineage>
        <taxon>Bacteria</taxon>
        <taxon>Pseudomonadati</taxon>
        <taxon>Bacteroidota</taxon>
        <taxon>Sphingobacteriia</taxon>
        <taxon>Sphingobacteriales</taxon>
        <taxon>Sphingobacteriaceae</taxon>
        <taxon>Sphingobacterium</taxon>
    </lineage>
</organism>
<dbReference type="Pfam" id="PF13432">
    <property type="entry name" value="TPR_16"/>
    <property type="match status" value="1"/>
</dbReference>
<dbReference type="InterPro" id="IPR030887">
    <property type="entry name" value="Beta-barrel_YaiO"/>
</dbReference>
<dbReference type="PANTHER" id="PTHR44943">
    <property type="entry name" value="CELLULOSE SYNTHASE OPERON PROTEIN C"/>
    <property type="match status" value="1"/>
</dbReference>
<sequence length="939" mass="107396">MLKNFGYAKLLVALCAAMCCYQPVYAQRAGTTIERNKDAREINGLYQRGLWEEGKRRAEEVLKKNAKDSDMRMLVGKYYLHKQEYDRARYELVKSLEYAPANVESKHMLVTVETETRRYSSAICYINELLEVNPYWKGLWRKKIELYRAMGNHVEADRLLKRISQIYPEDSELKEDQMYILEQQTASLNKAGRIDESIAAAKKLVNDQPAQEEGYILLIDQLIKAGNYSDALAYTERGLNRFPADARFVQKKVAILEQAGRYPEILAFLEGQMKRRGAVGLRGQYNYFVLEAARSAKRNDPASLYGRIFEHSPGNREAFDAVFKACIANGQYEEALHALDRHRQQVGRSKELDMRELSLYKRMGHEAKVAGLTEAYFIMYPDDADLRASYVSLAIKRAQTYVQEGRTTLAIDSWREALQYGDAEAVSVAQRGLYNTYVSAGKYGEAIAALDVMLSAAPGDAELLLKKADLYAKQGRHEHALATYEQVLKTASADDRERWIVSYNEMTAARVKKLREDYKFAEARELCSRWLAIDGHNPEPFVHIINACYQLKDYSAMLYYAQTAADRFADEVSFKIKLAEAMNHVNGRFADSWGLLHGQIRQRPYHEPLINTFHITTEQYAGILLKEKQHAEALTVVDTALLYKSDNRTLKYMKGLAYEGLKQFDSAYYYQSFYEPSLLEHADFRSHLNYLGQRSLRNNIGVSHLRARFGDDYRISSISTVEYTRMGRSGAYYGARINYAGREQGKGIQGQVEWGTPWTERWSTRIDLAVANQFFARLAANAAATYAWNDFWEAEAGVGYRAFFTDQRLMNLNLGLTKQIDDFRVSAKLSNFFLDSRGENFHLYSLGARAQYFMDSPRNYLLAVGSIGNSPDIDLLDNQLYNSFNVFNAMVGAGAGRAITRNVGASIMGTWYNFQVEGAGLQRTYRNLYNLYFQFYVSF</sequence>
<evidence type="ECO:0000313" key="6">
    <source>
        <dbReference type="EMBL" id="TYP87826.1"/>
    </source>
</evidence>
<comment type="caution">
    <text evidence="6">The sequence shown here is derived from an EMBL/GenBank/DDBJ whole genome shotgun (WGS) entry which is preliminary data.</text>
</comment>
<keyword evidence="1" id="KW-0677">Repeat</keyword>
<evidence type="ECO:0000256" key="3">
    <source>
        <dbReference type="PROSITE-ProRule" id="PRU00339"/>
    </source>
</evidence>
<evidence type="ECO:0000256" key="2">
    <source>
        <dbReference type="ARBA" id="ARBA00022803"/>
    </source>
</evidence>
<dbReference type="AlphaFoldDB" id="A0A5S5CY78"/>
<dbReference type="Pfam" id="PF19413">
    <property type="entry name" value="YaiO"/>
    <property type="match status" value="1"/>
</dbReference>
<dbReference type="Gene3D" id="1.25.40.10">
    <property type="entry name" value="Tetratricopeptide repeat domain"/>
    <property type="match status" value="4"/>
</dbReference>
<feature type="repeat" description="TPR" evidence="3">
    <location>
        <begin position="461"/>
        <end position="494"/>
    </location>
</feature>
<name>A0A5S5CY78_9SPHI</name>
<dbReference type="SUPFAM" id="SSF48452">
    <property type="entry name" value="TPR-like"/>
    <property type="match status" value="3"/>
</dbReference>
<dbReference type="SMART" id="SM00028">
    <property type="entry name" value="TPR"/>
    <property type="match status" value="5"/>
</dbReference>
<feature type="domain" description="YaiO beta-barrel" evidence="5">
    <location>
        <begin position="698"/>
        <end position="872"/>
    </location>
</feature>
<feature type="repeat" description="TPR" evidence="3">
    <location>
        <begin position="69"/>
        <end position="102"/>
    </location>
</feature>
<dbReference type="EMBL" id="VNHX01000033">
    <property type="protein sequence ID" value="TYP87826.1"/>
    <property type="molecule type" value="Genomic_DNA"/>
</dbReference>
<dbReference type="InterPro" id="IPR051685">
    <property type="entry name" value="Ycf3/AcsC/BcsC/TPR_MFPF"/>
</dbReference>
<evidence type="ECO:0000313" key="7">
    <source>
        <dbReference type="Proteomes" id="UP000325105"/>
    </source>
</evidence>
<accession>A0A5S5CY78</accession>
<evidence type="ECO:0000256" key="1">
    <source>
        <dbReference type="ARBA" id="ARBA00022737"/>
    </source>
</evidence>
<keyword evidence="7" id="KW-1185">Reference proteome</keyword>